<evidence type="ECO:0000313" key="1">
    <source>
        <dbReference type="EMBL" id="VFJ49537.1"/>
    </source>
</evidence>
<sequence length="92" mass="10910">MKYVWEKDKNPRNLKRHGISFEDASRIFEGPALERIDDRLEYDEIRVYAIGLVDGLEITVIHTDRNDDERHIISAWRAQPHERRSDSQHIGI</sequence>
<reference evidence="1" key="1">
    <citation type="submission" date="2019-02" db="EMBL/GenBank/DDBJ databases">
        <authorList>
            <person name="Gruber-Vodicka R. H."/>
            <person name="Seah K. B. B."/>
        </authorList>
    </citation>
    <scope>NUCLEOTIDE SEQUENCE</scope>
    <source>
        <strain evidence="1">BECK_BZ15</strain>
    </source>
</reference>
<protein>
    <submittedName>
        <fullName evidence="1">Uncharacterized protein</fullName>
    </submittedName>
</protein>
<dbReference type="EMBL" id="CAADEW010000023">
    <property type="protein sequence ID" value="VFJ49537.1"/>
    <property type="molecule type" value="Genomic_DNA"/>
</dbReference>
<proteinExistence type="predicted"/>
<dbReference type="Pfam" id="PF04365">
    <property type="entry name" value="BrnT_toxin"/>
    <property type="match status" value="1"/>
</dbReference>
<dbReference type="Gene3D" id="3.10.450.530">
    <property type="entry name" value="Ribonuclease toxin, BrnT, of type II toxin-antitoxin system"/>
    <property type="match status" value="1"/>
</dbReference>
<name>A0A450SBI3_9GAMM</name>
<dbReference type="InterPro" id="IPR007460">
    <property type="entry name" value="BrnT_toxin"/>
</dbReference>
<dbReference type="InterPro" id="IPR038573">
    <property type="entry name" value="BrnT_sf"/>
</dbReference>
<dbReference type="AlphaFoldDB" id="A0A450SBI3"/>
<accession>A0A450SBI3</accession>
<gene>
    <name evidence="1" type="ORF">BECKFW1821A_GA0114235_102330</name>
</gene>
<organism evidence="1">
    <name type="scientific">Candidatus Kentrum sp. FW</name>
    <dbReference type="NCBI Taxonomy" id="2126338"/>
    <lineage>
        <taxon>Bacteria</taxon>
        <taxon>Pseudomonadati</taxon>
        <taxon>Pseudomonadota</taxon>
        <taxon>Gammaproteobacteria</taxon>
        <taxon>Candidatus Kentrum</taxon>
    </lineage>
</organism>